<dbReference type="EMBL" id="STGT01000002">
    <property type="protein sequence ID" value="THV15267.1"/>
    <property type="molecule type" value="Genomic_DNA"/>
</dbReference>
<name>A0ABY2QX32_9HYPH</name>
<gene>
    <name evidence="2" type="ORF">E9677_07875</name>
</gene>
<evidence type="ECO:0000313" key="3">
    <source>
        <dbReference type="Proteomes" id="UP000309667"/>
    </source>
</evidence>
<evidence type="ECO:0000313" key="2">
    <source>
        <dbReference type="EMBL" id="THV15267.1"/>
    </source>
</evidence>
<keyword evidence="3" id="KW-1185">Reference proteome</keyword>
<sequence length="292" mass="32961">MQIFQSHVSFSCPDCGKVSSGPVEIPEPDWSAAESPSDLNSEGQIYVSCTECDEEYPAFVVNSAGNVHITFEDHPTIRVSADNAFYSSDEDQWPEPEIPSDPWSIFHGLRSEVSVWLKDHGNEHGGALINRMLFASLISGLEAFLCDTLLNAVSERKEAQLRLVKSDKDVLTMKFTLAQVLEKPNLVVETIKTHLRDISFHNLPRVNALYRAALDIDFFKMLEKEEVAALNKAVELRHHVVHRNGRDKDGNILENFTPRYVKSVLELTDTLVRKLDEAVNPDDYFDDDSIPF</sequence>
<reference evidence="2 3" key="1">
    <citation type="submission" date="2019-04" db="EMBL/GenBank/DDBJ databases">
        <title>Genome sequence of strain 7209-2.</title>
        <authorList>
            <person name="Gao J."/>
            <person name="Sun J."/>
        </authorList>
    </citation>
    <scope>NUCLEOTIDE SEQUENCE [LARGE SCALE GENOMIC DNA]</scope>
    <source>
        <strain evidence="2 3">7209-2</strain>
    </source>
</reference>
<protein>
    <recommendedName>
        <fullName evidence="4">RiboL-PSP-HEPN domain-containing protein</fullName>
    </recommendedName>
</protein>
<proteinExistence type="predicted"/>
<accession>A0ABY2QX32</accession>
<feature type="region of interest" description="Disordered" evidence="1">
    <location>
        <begin position="14"/>
        <end position="38"/>
    </location>
</feature>
<dbReference type="Proteomes" id="UP000309667">
    <property type="component" value="Unassembled WGS sequence"/>
</dbReference>
<evidence type="ECO:0008006" key="4">
    <source>
        <dbReference type="Google" id="ProtNLM"/>
    </source>
</evidence>
<comment type="caution">
    <text evidence="2">The sequence shown here is derived from an EMBL/GenBank/DDBJ whole genome shotgun (WGS) entry which is preliminary data.</text>
</comment>
<dbReference type="RefSeq" id="WP_136557553.1">
    <property type="nucleotide sequence ID" value="NZ_STGT01000002.1"/>
</dbReference>
<evidence type="ECO:0000256" key="1">
    <source>
        <dbReference type="SAM" id="MobiDB-lite"/>
    </source>
</evidence>
<organism evidence="2 3">
    <name type="scientific">Rhizobium rhizophilum</name>
    <dbReference type="NCBI Taxonomy" id="1850373"/>
    <lineage>
        <taxon>Bacteria</taxon>
        <taxon>Pseudomonadati</taxon>
        <taxon>Pseudomonadota</taxon>
        <taxon>Alphaproteobacteria</taxon>
        <taxon>Hyphomicrobiales</taxon>
        <taxon>Rhizobiaceae</taxon>
        <taxon>Rhizobium/Agrobacterium group</taxon>
        <taxon>Rhizobium</taxon>
    </lineage>
</organism>